<proteinExistence type="predicted"/>
<dbReference type="SUPFAM" id="SSF141000">
    <property type="entry name" value="Glu-tRNAGln amidotransferase C subunit"/>
    <property type="match status" value="1"/>
</dbReference>
<dbReference type="Pfam" id="PF02686">
    <property type="entry name" value="GatC"/>
    <property type="match status" value="1"/>
</dbReference>
<evidence type="ECO:0008006" key="3">
    <source>
        <dbReference type="Google" id="ProtNLM"/>
    </source>
</evidence>
<dbReference type="HOGENOM" id="CLU_105899_4_0_14"/>
<gene>
    <name evidence="1" type="ORF">VO56_02315</name>
</gene>
<sequence>MKHISKEKLYQIVNSLMLEPSKEVIEGILEKWETIQNDLEYIKAWDLENVKPMTHINEQLHIDFLREDEPASLPSINKEQILANATKKDDSFVITTKVVD</sequence>
<organism evidence="2">
    <name type="scientific">Mycoplasmopsis gallinacea</name>
    <dbReference type="NCBI Taxonomy" id="29556"/>
    <lineage>
        <taxon>Bacteria</taxon>
        <taxon>Bacillati</taxon>
        <taxon>Mycoplasmatota</taxon>
        <taxon>Mycoplasmoidales</taxon>
        <taxon>Metamycoplasmataceae</taxon>
        <taxon>Mycoplasmopsis</taxon>
    </lineage>
</organism>
<dbReference type="InterPro" id="IPR003837">
    <property type="entry name" value="GatC"/>
</dbReference>
<dbReference type="InterPro" id="IPR036113">
    <property type="entry name" value="Asp/Glu-ADT_sf_sub_c"/>
</dbReference>
<reference evidence="1 2" key="1">
    <citation type="journal article" date="2015" name="Genome Announc.">
        <title>Complete Genome Sequence of Mycoplasma meleagridis, a Possible Emerging Pathogen in Chickens.</title>
        <authorList>
            <person name="Abolnik C."/>
        </authorList>
    </citation>
    <scope>NUCLEOTIDE SEQUENCE [LARGE SCALE GENOMIC DNA]</scope>
    <source>
        <strain evidence="1 2">B2096 8B</strain>
    </source>
</reference>
<evidence type="ECO:0000313" key="1">
    <source>
        <dbReference type="EMBL" id="AKA50067.1"/>
    </source>
</evidence>
<name>A0A0D5ZK13_9BACT</name>
<accession>A0A0D5ZK13</accession>
<protein>
    <recommendedName>
        <fullName evidence="3">Glutamyl-tRNA amidotransferase</fullName>
    </recommendedName>
</protein>
<dbReference type="Proteomes" id="UP000032722">
    <property type="component" value="Chromosome"/>
</dbReference>
<dbReference type="KEGG" id="mgb:VO56_02315"/>
<dbReference type="AlphaFoldDB" id="A0A0D5ZK13"/>
<dbReference type="PATRIC" id="fig|29556.3.peg.458"/>
<dbReference type="GO" id="GO:0006450">
    <property type="term" value="P:regulation of translational fidelity"/>
    <property type="evidence" value="ECO:0007669"/>
    <property type="project" value="InterPro"/>
</dbReference>
<evidence type="ECO:0000313" key="2">
    <source>
        <dbReference type="Proteomes" id="UP000032722"/>
    </source>
</evidence>
<dbReference type="EMBL" id="CP011021">
    <property type="protein sequence ID" value="AKA50067.1"/>
    <property type="molecule type" value="Genomic_DNA"/>
</dbReference>